<keyword evidence="5" id="KW-1185">Reference proteome</keyword>
<protein>
    <recommendedName>
        <fullName evidence="3">Pre-toxin TG domain-containing protein</fullName>
    </recommendedName>
</protein>
<evidence type="ECO:0000313" key="5">
    <source>
        <dbReference type="Proteomes" id="UP000195437"/>
    </source>
</evidence>
<evidence type="ECO:0000256" key="1">
    <source>
        <dbReference type="ARBA" id="ARBA00004613"/>
    </source>
</evidence>
<dbReference type="Pfam" id="PF14449">
    <property type="entry name" value="PT-TG"/>
    <property type="match status" value="1"/>
</dbReference>
<evidence type="ECO:0000256" key="2">
    <source>
        <dbReference type="ARBA" id="ARBA00022525"/>
    </source>
</evidence>
<name>A0A1Y0IKV2_9BACL</name>
<dbReference type="AlphaFoldDB" id="A0A1Y0IKV2"/>
<dbReference type="EMBL" id="CP021434">
    <property type="protein sequence ID" value="ARU60073.1"/>
    <property type="molecule type" value="Genomic_DNA"/>
</dbReference>
<comment type="subcellular location">
    <subcellularLocation>
        <location evidence="1">Secreted</location>
    </subcellularLocation>
</comment>
<dbReference type="Proteomes" id="UP000195437">
    <property type="component" value="Chromosome"/>
</dbReference>
<dbReference type="OrthoDB" id="2986766at2"/>
<gene>
    <name evidence="4" type="ORF">CBW65_02575</name>
</gene>
<dbReference type="InterPro" id="IPR027797">
    <property type="entry name" value="PT-TG_dom"/>
</dbReference>
<reference evidence="5" key="1">
    <citation type="submission" date="2017-05" db="EMBL/GenBank/DDBJ databases">
        <authorList>
            <person name="Sung H."/>
        </authorList>
    </citation>
    <scope>NUCLEOTIDE SEQUENCE [LARGE SCALE GENOMIC DNA]</scope>
    <source>
        <strain evidence="5">AR23208</strain>
    </source>
</reference>
<organism evidence="4 5">
    <name type="scientific">Tumebacillus avium</name>
    <dbReference type="NCBI Taxonomy" id="1903704"/>
    <lineage>
        <taxon>Bacteria</taxon>
        <taxon>Bacillati</taxon>
        <taxon>Bacillota</taxon>
        <taxon>Bacilli</taxon>
        <taxon>Bacillales</taxon>
        <taxon>Alicyclobacillaceae</taxon>
        <taxon>Tumebacillus</taxon>
    </lineage>
</organism>
<accession>A0A1Y0IKV2</accession>
<evidence type="ECO:0000259" key="3">
    <source>
        <dbReference type="Pfam" id="PF14449"/>
    </source>
</evidence>
<feature type="domain" description="Pre-toxin TG" evidence="3">
    <location>
        <begin position="2"/>
        <end position="58"/>
    </location>
</feature>
<keyword evidence="2" id="KW-0964">Secreted</keyword>
<evidence type="ECO:0000313" key="4">
    <source>
        <dbReference type="EMBL" id="ARU60073.1"/>
    </source>
</evidence>
<dbReference type="RefSeq" id="WP_087455461.1">
    <property type="nucleotide sequence ID" value="NZ_CP021434.1"/>
</dbReference>
<dbReference type="GO" id="GO:0005576">
    <property type="term" value="C:extracellular region"/>
    <property type="evidence" value="ECO:0007669"/>
    <property type="project" value="UniProtKB-SubCell"/>
</dbReference>
<proteinExistence type="predicted"/>
<sequence length="111" mass="11659">MGVDSTSVLGNIKSAVEAITGYDLITGEKLGFWDRAIAGATAIIPGGGVLKAGLAAGIAAGTALKLAKKADDIKVWKPKPDRRVKCFGINRRIVQFPNMLITPQVNELIKG</sequence>
<dbReference type="KEGG" id="tum:CBW65_02575"/>